<name>A0A218W116_PUNGR</name>
<dbReference type="Proteomes" id="UP000197138">
    <property type="component" value="Unassembled WGS sequence"/>
</dbReference>
<reference evidence="3" key="1">
    <citation type="journal article" date="2017" name="Plant J.">
        <title>The pomegranate (Punica granatum L.) genome and the genomics of punicalagin biosynthesis.</title>
        <authorList>
            <person name="Qin G."/>
            <person name="Xu C."/>
            <person name="Ming R."/>
            <person name="Tang H."/>
            <person name="Guyot R."/>
            <person name="Kramer E.M."/>
            <person name="Hu Y."/>
            <person name="Yi X."/>
            <person name="Qi Y."/>
            <person name="Xu X."/>
            <person name="Gao Z."/>
            <person name="Pan H."/>
            <person name="Jian J."/>
            <person name="Tian Y."/>
            <person name="Yue Z."/>
            <person name="Xu Y."/>
        </authorList>
    </citation>
    <scope>NUCLEOTIDE SEQUENCE [LARGE SCALE GENOMIC DNA]</scope>
    <source>
        <strain evidence="3">cv. Dabenzi</strain>
    </source>
</reference>
<dbReference type="AlphaFoldDB" id="A0A218W116"/>
<proteinExistence type="predicted"/>
<feature type="chain" id="PRO_5012081146" evidence="1">
    <location>
        <begin position="20"/>
        <end position="143"/>
    </location>
</feature>
<protein>
    <submittedName>
        <fullName evidence="2">Uncharacterized protein</fullName>
    </submittedName>
</protein>
<comment type="caution">
    <text evidence="2">The sequence shown here is derived from an EMBL/GenBank/DDBJ whole genome shotgun (WGS) entry which is preliminary data.</text>
</comment>
<dbReference type="EMBL" id="MTKT01005554">
    <property type="protein sequence ID" value="OWM66243.1"/>
    <property type="molecule type" value="Genomic_DNA"/>
</dbReference>
<sequence>MVNQWLVVFAAILLKAAWHLNVRIALALCTSRAASGVTPFIRNTLCLLYTSWRLVRFAAIRQVSATAAPPSLIAEWEPTSCRSGQACEQGDPPRVIAWKYKISHLIKEEEHLTWQVEQTKRELNKAKGRWARYVASQLQGGNK</sequence>
<evidence type="ECO:0000313" key="2">
    <source>
        <dbReference type="EMBL" id="OWM66243.1"/>
    </source>
</evidence>
<evidence type="ECO:0000256" key="1">
    <source>
        <dbReference type="SAM" id="SignalP"/>
    </source>
</evidence>
<feature type="signal peptide" evidence="1">
    <location>
        <begin position="1"/>
        <end position="19"/>
    </location>
</feature>
<keyword evidence="1" id="KW-0732">Signal</keyword>
<gene>
    <name evidence="2" type="ORF">CDL15_Pgr013460</name>
</gene>
<evidence type="ECO:0000313" key="3">
    <source>
        <dbReference type="Proteomes" id="UP000197138"/>
    </source>
</evidence>
<organism evidence="2 3">
    <name type="scientific">Punica granatum</name>
    <name type="common">Pomegranate</name>
    <dbReference type="NCBI Taxonomy" id="22663"/>
    <lineage>
        <taxon>Eukaryota</taxon>
        <taxon>Viridiplantae</taxon>
        <taxon>Streptophyta</taxon>
        <taxon>Embryophyta</taxon>
        <taxon>Tracheophyta</taxon>
        <taxon>Spermatophyta</taxon>
        <taxon>Magnoliopsida</taxon>
        <taxon>eudicotyledons</taxon>
        <taxon>Gunneridae</taxon>
        <taxon>Pentapetalae</taxon>
        <taxon>rosids</taxon>
        <taxon>malvids</taxon>
        <taxon>Myrtales</taxon>
        <taxon>Lythraceae</taxon>
        <taxon>Punica</taxon>
    </lineage>
</organism>
<accession>A0A218W116</accession>